<evidence type="ECO:0000256" key="1">
    <source>
        <dbReference type="SAM" id="Phobius"/>
    </source>
</evidence>
<keyword evidence="1" id="KW-0472">Membrane</keyword>
<dbReference type="RefSeq" id="WP_182091721.1">
    <property type="nucleotide sequence ID" value="NZ_CP059540.1"/>
</dbReference>
<dbReference type="AlphaFoldDB" id="A0A7D7RGS7"/>
<protein>
    <submittedName>
        <fullName evidence="2">Uncharacterized protein</fullName>
    </submittedName>
</protein>
<keyword evidence="1" id="KW-1133">Transmembrane helix</keyword>
<proteinExistence type="predicted"/>
<feature type="transmembrane region" description="Helical" evidence="1">
    <location>
        <begin position="49"/>
        <end position="71"/>
    </location>
</feature>
<dbReference type="KEGG" id="pdec:H1Q58_12515"/>
<gene>
    <name evidence="2" type="ORF">H1Q58_12515</name>
</gene>
<evidence type="ECO:0000313" key="2">
    <source>
        <dbReference type="EMBL" id="QMT16783.1"/>
    </source>
</evidence>
<organism evidence="2 3">
    <name type="scientific">Planococcus maritimus</name>
    <dbReference type="NCBI Taxonomy" id="192421"/>
    <lineage>
        <taxon>Bacteria</taxon>
        <taxon>Bacillati</taxon>
        <taxon>Bacillota</taxon>
        <taxon>Bacilli</taxon>
        <taxon>Bacillales</taxon>
        <taxon>Caryophanaceae</taxon>
        <taxon>Planococcus</taxon>
    </lineage>
</organism>
<name>A0A7D7RGS7_PLAMR</name>
<keyword evidence="1" id="KW-0812">Transmembrane</keyword>
<sequence>MKKFFLSTAGGLVLGLFLSFTFMDYESSWMHHTQRAGVDQVVNEMDFDFVFFATILVLVISVLIFAVWTFIEKKKDESFIRDFENDKKRGN</sequence>
<dbReference type="Proteomes" id="UP000514716">
    <property type="component" value="Chromosome"/>
</dbReference>
<accession>A0A7D7RGS7</accession>
<keyword evidence="3" id="KW-1185">Reference proteome</keyword>
<reference evidence="2 3" key="1">
    <citation type="submission" date="2020-07" db="EMBL/GenBank/DDBJ databases">
        <title>Screening of a cold-adapted Planococcus bacterium producing protease in traditional shrimp paste and protease identification by genome sequencing.</title>
        <authorList>
            <person name="Gao R."/>
            <person name="Leng W."/>
            <person name="Chu Q."/>
            <person name="Wu X."/>
            <person name="Liu H."/>
            <person name="Li X."/>
        </authorList>
    </citation>
    <scope>NUCLEOTIDE SEQUENCE [LARGE SCALE GENOMIC DNA]</scope>
    <source>
        <strain evidence="2 3">XJ11</strain>
    </source>
</reference>
<dbReference type="EMBL" id="CP059540">
    <property type="protein sequence ID" value="QMT16783.1"/>
    <property type="molecule type" value="Genomic_DNA"/>
</dbReference>
<evidence type="ECO:0000313" key="3">
    <source>
        <dbReference type="Proteomes" id="UP000514716"/>
    </source>
</evidence>